<feature type="domain" description="Ketoreductase" evidence="11">
    <location>
        <begin position="316"/>
        <end position="490"/>
    </location>
</feature>
<dbReference type="FunFam" id="3.40.50.720:FF:000084">
    <property type="entry name" value="Short-chain dehydrogenase reductase"/>
    <property type="match status" value="1"/>
</dbReference>
<reference evidence="12 13" key="1">
    <citation type="submission" date="2016-07" db="EMBL/GenBank/DDBJ databases">
        <title>Pervasive Adenine N6-methylation of Active Genes in Fungi.</title>
        <authorList>
            <consortium name="DOE Joint Genome Institute"/>
            <person name="Mondo S.J."/>
            <person name="Dannebaum R.O."/>
            <person name="Kuo R.C."/>
            <person name="Labutti K."/>
            <person name="Haridas S."/>
            <person name="Kuo A."/>
            <person name="Salamov A."/>
            <person name="Ahrendt S.R."/>
            <person name="Lipzen A."/>
            <person name="Sullivan W."/>
            <person name="Andreopoulos W.B."/>
            <person name="Clum A."/>
            <person name="Lindquist E."/>
            <person name="Daum C."/>
            <person name="Ramamoorthy G.K."/>
            <person name="Gryganskyi A."/>
            <person name="Culley D."/>
            <person name="Magnuson J.K."/>
            <person name="James T.Y."/>
            <person name="O'Malley M.A."/>
            <person name="Stajich J.E."/>
            <person name="Spatafora J.W."/>
            <person name="Visel A."/>
            <person name="Grigoriev I.V."/>
        </authorList>
    </citation>
    <scope>NUCLEOTIDE SEQUENCE [LARGE SCALE GENOMIC DNA]</scope>
    <source>
        <strain evidence="12 13">12-1054</strain>
    </source>
</reference>
<dbReference type="GO" id="GO:0016491">
    <property type="term" value="F:oxidoreductase activity"/>
    <property type="evidence" value="ECO:0007669"/>
    <property type="project" value="UniProtKB-KW"/>
</dbReference>
<dbReference type="EMBL" id="MCFI01000007">
    <property type="protein sequence ID" value="ORY83683.1"/>
    <property type="molecule type" value="Genomic_DNA"/>
</dbReference>
<keyword evidence="5" id="KW-0521">NADP</keyword>
<dbReference type="InterPro" id="IPR057326">
    <property type="entry name" value="KR_dom"/>
</dbReference>
<evidence type="ECO:0000256" key="4">
    <source>
        <dbReference type="ARBA" id="ARBA00022832"/>
    </source>
</evidence>
<dbReference type="FunFam" id="3.40.50.720:FF:000410">
    <property type="entry name" value="Peroxisomal multifunctional beta-oxidation protein"/>
    <property type="match status" value="1"/>
</dbReference>
<keyword evidence="7" id="KW-0443">Lipid metabolism</keyword>
<dbReference type="Gene3D" id="3.40.50.720">
    <property type="entry name" value="NAD(P)-binding Rossmann-like Domain"/>
    <property type="match status" value="2"/>
</dbReference>
<dbReference type="STRING" id="56484.A0A1Y2FIC9"/>
<dbReference type="InterPro" id="IPR051687">
    <property type="entry name" value="Peroxisomal_Beta-Oxidation"/>
</dbReference>
<dbReference type="CDD" id="cd05353">
    <property type="entry name" value="hydroxyacyl-CoA-like_DH_SDR_c-like"/>
    <property type="match status" value="2"/>
</dbReference>
<evidence type="ECO:0000259" key="11">
    <source>
        <dbReference type="SMART" id="SM00822"/>
    </source>
</evidence>
<dbReference type="InterPro" id="IPR002539">
    <property type="entry name" value="MaoC-like_dom"/>
</dbReference>
<evidence type="ECO:0000256" key="10">
    <source>
        <dbReference type="ARBA" id="ARBA00023239"/>
    </source>
</evidence>
<dbReference type="Gene3D" id="3.10.129.10">
    <property type="entry name" value="Hotdog Thioesterase"/>
    <property type="match status" value="1"/>
</dbReference>
<evidence type="ECO:0000256" key="2">
    <source>
        <dbReference type="ARBA" id="ARBA00005005"/>
    </source>
</evidence>
<comment type="subcellular location">
    <subcellularLocation>
        <location evidence="1">Peroxisome</location>
    </subcellularLocation>
</comment>
<dbReference type="UniPathway" id="UPA00659"/>
<comment type="caution">
    <text evidence="12">The sequence shown here is derived from an EMBL/GenBank/DDBJ whole genome shotgun (WGS) entry which is preliminary data.</text>
</comment>
<dbReference type="RefSeq" id="XP_040725978.1">
    <property type="nucleotide sequence ID" value="XM_040867662.1"/>
</dbReference>
<keyword evidence="10" id="KW-0456">Lyase</keyword>
<evidence type="ECO:0000313" key="13">
    <source>
        <dbReference type="Proteomes" id="UP000193685"/>
    </source>
</evidence>
<dbReference type="Proteomes" id="UP000193685">
    <property type="component" value="Unassembled WGS sequence"/>
</dbReference>
<dbReference type="SUPFAM" id="SSF54637">
    <property type="entry name" value="Thioesterase/thiol ester dehydrase-isomerase"/>
    <property type="match status" value="2"/>
</dbReference>
<comment type="pathway">
    <text evidence="2">Lipid metabolism; fatty acid beta-oxidation.</text>
</comment>
<dbReference type="Pfam" id="PF00106">
    <property type="entry name" value="adh_short"/>
    <property type="match status" value="2"/>
</dbReference>
<evidence type="ECO:0000256" key="7">
    <source>
        <dbReference type="ARBA" id="ARBA00023098"/>
    </source>
</evidence>
<dbReference type="Pfam" id="PF22622">
    <property type="entry name" value="MFE-2_hydrat-2_N"/>
    <property type="match status" value="1"/>
</dbReference>
<dbReference type="PRINTS" id="PR00081">
    <property type="entry name" value="GDHRDH"/>
</dbReference>
<dbReference type="PANTHER" id="PTHR45024:SF2">
    <property type="entry name" value="SCP2 DOMAIN-CONTAINING PROTEIN"/>
    <property type="match status" value="1"/>
</dbReference>
<dbReference type="SUPFAM" id="SSF51735">
    <property type="entry name" value="NAD(P)-binding Rossmann-fold domains"/>
    <property type="match status" value="2"/>
</dbReference>
<sequence length="899" mass="96914">MGEIRFDGKTVIVTGAGGGLGKAYSLFFGSRGANVVVNDLGGSAKGQGADSRAADIVVQEIIKAGGKAVANYNSVEDGAKIVETAVKAFGTVHILINNAGILRDKAFKNMSDEDWDLINRVHTFGAYSCAKACWPLFRKQQFGRIINTASAAGIYGNYGQANYSAQKMGQIAFTYTLAKEGAKYNILTNCIAPIAASRMTATVMGEEQLKLVTPDFVVPTVAFLCSEQKENSGGLYELGGGVVFKLRWERATGALLKPDASLTPDAVLAKWDDVENFDKPTYPTGAADMDYMGVLEQSKNMPPNSQGDTKVNFKDKVVIVTGAGGGLGRAYAILFAKLGAKVVVNDVGDPSKVVEECKKLGAEAIGDRHSVEDGDAVVKTAIDAFGTVHVVINNAGILRDKSFLAMTDEQWEIIQAVHMRGTYKMTKAAWPHMLKQKYGRFVNTSSVSGLYGSFGQANYSVAKMAILGFSQAVAKEGEKYNILTNCIAPNAGTNMLRTIAPEEVVNAMSPDFVAPLVVALASEESPANGKVYETGCGWIGRLRWQRTEGHGFPVDVKMTPEHIAEKWEDITSFTKGEPTNPESSQETVMAFLANADNRVNGGGDEEEDDTPLGKVNKAIASPIEQTKFTYTERDVILYNLGIGAKKTELDYVYENAENFQALPTFGVIPQFDAQMGIQWDEFLPNFSPMLLLHGEQFLEIKKPIPTAGTLTIDTQLAEVLDKGKAASVVVRTITKDEQGDVIFNNESTIFVRGSGGFGGESKGADRGAATAANKVPARKPDAVVEEKTTEEQAVLYRLSGDYNPLHVDPAFAAVGKFPQPIVHGLCFFGFAGKHILKTYGAIKSIKVRFVGSVFPGETLKTEMWKEGNKVIFQTWVVERNALCISAAAAELEDGAKPKL</sequence>
<evidence type="ECO:0000256" key="5">
    <source>
        <dbReference type="ARBA" id="ARBA00022857"/>
    </source>
</evidence>
<evidence type="ECO:0000256" key="9">
    <source>
        <dbReference type="ARBA" id="ARBA00023235"/>
    </source>
</evidence>
<dbReference type="Pfam" id="PF01575">
    <property type="entry name" value="MaoC_dehydratas"/>
    <property type="match status" value="1"/>
</dbReference>
<keyword evidence="4" id="KW-0276">Fatty acid metabolism</keyword>
<dbReference type="GO" id="GO:0006635">
    <property type="term" value="P:fatty acid beta-oxidation"/>
    <property type="evidence" value="ECO:0007669"/>
    <property type="project" value="UniProtKB-UniPathway"/>
</dbReference>
<dbReference type="InterPro" id="IPR020904">
    <property type="entry name" value="Sc_DH/Rdtase_CS"/>
</dbReference>
<evidence type="ECO:0000256" key="6">
    <source>
        <dbReference type="ARBA" id="ARBA00023002"/>
    </source>
</evidence>
<name>A0A1Y2FIC9_PROLT</name>
<dbReference type="InterPro" id="IPR054357">
    <property type="entry name" value="MFE-2_N"/>
</dbReference>
<dbReference type="InterPro" id="IPR002347">
    <property type="entry name" value="SDR_fam"/>
</dbReference>
<protein>
    <recommendedName>
        <fullName evidence="11">Ketoreductase domain-containing protein</fullName>
    </recommendedName>
</protein>
<organism evidence="12 13">
    <name type="scientific">Protomyces lactucae-debilis</name>
    <dbReference type="NCBI Taxonomy" id="2754530"/>
    <lineage>
        <taxon>Eukaryota</taxon>
        <taxon>Fungi</taxon>
        <taxon>Dikarya</taxon>
        <taxon>Ascomycota</taxon>
        <taxon>Taphrinomycotina</taxon>
        <taxon>Taphrinomycetes</taxon>
        <taxon>Taphrinales</taxon>
        <taxon>Protomycetaceae</taxon>
        <taxon>Protomyces</taxon>
    </lineage>
</organism>
<evidence type="ECO:0000256" key="8">
    <source>
        <dbReference type="ARBA" id="ARBA00023140"/>
    </source>
</evidence>
<dbReference type="GO" id="GO:0016853">
    <property type="term" value="F:isomerase activity"/>
    <property type="evidence" value="ECO:0007669"/>
    <property type="project" value="UniProtKB-KW"/>
</dbReference>
<dbReference type="InterPro" id="IPR036291">
    <property type="entry name" value="NAD(P)-bd_dom_sf"/>
</dbReference>
<evidence type="ECO:0000313" key="12">
    <source>
        <dbReference type="EMBL" id="ORY83683.1"/>
    </source>
</evidence>
<dbReference type="InterPro" id="IPR029069">
    <property type="entry name" value="HotDog_dom_sf"/>
</dbReference>
<evidence type="ECO:0000256" key="1">
    <source>
        <dbReference type="ARBA" id="ARBA00004275"/>
    </source>
</evidence>
<dbReference type="PROSITE" id="PS00061">
    <property type="entry name" value="ADH_SHORT"/>
    <property type="match status" value="1"/>
</dbReference>
<dbReference type="CDD" id="cd03448">
    <property type="entry name" value="HDE_HSD"/>
    <property type="match status" value="1"/>
</dbReference>
<accession>A0A1Y2FIC9</accession>
<dbReference type="OMA" id="GKTRWQR"/>
<dbReference type="PANTHER" id="PTHR45024">
    <property type="entry name" value="DEHYDROGENASES, SHORT CHAIN"/>
    <property type="match status" value="1"/>
</dbReference>
<dbReference type="AlphaFoldDB" id="A0A1Y2FIC9"/>
<dbReference type="GO" id="GO:0004300">
    <property type="term" value="F:enoyl-CoA hydratase activity"/>
    <property type="evidence" value="ECO:0007669"/>
    <property type="project" value="UniProtKB-ARBA"/>
</dbReference>
<dbReference type="FunFam" id="3.10.129.10:FF:000013">
    <property type="entry name" value="Peroxisomal multifunctional enzyme type 2"/>
    <property type="match status" value="1"/>
</dbReference>
<keyword evidence="13" id="KW-1185">Reference proteome</keyword>
<keyword evidence="8" id="KW-0576">Peroxisome</keyword>
<dbReference type="OrthoDB" id="3592703at2759"/>
<dbReference type="GeneID" id="63784261"/>
<dbReference type="PRINTS" id="PR00080">
    <property type="entry name" value="SDRFAMILY"/>
</dbReference>
<keyword evidence="6" id="KW-0560">Oxidoreductase</keyword>
<keyword evidence="9" id="KW-0413">Isomerase</keyword>
<comment type="similarity">
    <text evidence="3">Belongs to the short-chain dehydrogenases/reductases (SDR) family.</text>
</comment>
<dbReference type="SMART" id="SM00822">
    <property type="entry name" value="PKS_KR"/>
    <property type="match status" value="1"/>
</dbReference>
<proteinExistence type="inferred from homology"/>
<evidence type="ECO:0000256" key="3">
    <source>
        <dbReference type="ARBA" id="ARBA00006484"/>
    </source>
</evidence>
<gene>
    <name evidence="12" type="ORF">BCR37DRAFT_346096</name>
</gene>
<dbReference type="GO" id="GO:0005777">
    <property type="term" value="C:peroxisome"/>
    <property type="evidence" value="ECO:0007669"/>
    <property type="project" value="UniProtKB-SubCell"/>
</dbReference>